<dbReference type="EMBL" id="JAAMPC010000260">
    <property type="protein sequence ID" value="KAG2243137.1"/>
    <property type="molecule type" value="Genomic_DNA"/>
</dbReference>
<accession>A0A8X7TIK9</accession>
<dbReference type="AlphaFoldDB" id="A0A8X7TIK9"/>
<reference evidence="1 2" key="1">
    <citation type="submission" date="2020-02" db="EMBL/GenBank/DDBJ databases">
        <authorList>
            <person name="Ma Q."/>
            <person name="Huang Y."/>
            <person name="Song X."/>
            <person name="Pei D."/>
        </authorList>
    </citation>
    <scope>NUCLEOTIDE SEQUENCE [LARGE SCALE GENOMIC DNA]</scope>
    <source>
        <strain evidence="1">Sxm20200214</strain>
        <tissue evidence="1">Leaf</tissue>
    </source>
</reference>
<organism evidence="1 2">
    <name type="scientific">Brassica carinata</name>
    <name type="common">Ethiopian mustard</name>
    <name type="synonym">Abyssinian cabbage</name>
    <dbReference type="NCBI Taxonomy" id="52824"/>
    <lineage>
        <taxon>Eukaryota</taxon>
        <taxon>Viridiplantae</taxon>
        <taxon>Streptophyta</taxon>
        <taxon>Embryophyta</taxon>
        <taxon>Tracheophyta</taxon>
        <taxon>Spermatophyta</taxon>
        <taxon>Magnoliopsida</taxon>
        <taxon>eudicotyledons</taxon>
        <taxon>Gunneridae</taxon>
        <taxon>Pentapetalae</taxon>
        <taxon>rosids</taxon>
        <taxon>malvids</taxon>
        <taxon>Brassicales</taxon>
        <taxon>Brassicaceae</taxon>
        <taxon>Brassiceae</taxon>
        <taxon>Brassica</taxon>
    </lineage>
</organism>
<sequence length="201" mass="20881">MNYIKPAAMIPVDTTVSESSSGVNAPSGCFGETCAHEGCISSVNLKYWASEFHQAVERLRPNGLNNDACLWGEAPLRVGNAGVSASPRKSVPSPSPADRAVALALAAQAARSRRVELGPDPALSQSFSRFTDPFCRLPLPTLFHRPEAVHLGDLIGYDATGVAALSVLSFQGAGNGHHSGVGALPAAGPYLRLSVSGWAGC</sequence>
<protein>
    <submittedName>
        <fullName evidence="1">Uncharacterized protein</fullName>
    </submittedName>
</protein>
<keyword evidence="2" id="KW-1185">Reference proteome</keyword>
<gene>
    <name evidence="1" type="ORF">Bca52824_095020</name>
</gene>
<proteinExistence type="predicted"/>
<evidence type="ECO:0000313" key="2">
    <source>
        <dbReference type="Proteomes" id="UP000886595"/>
    </source>
</evidence>
<comment type="caution">
    <text evidence="1">The sequence shown here is derived from an EMBL/GenBank/DDBJ whole genome shotgun (WGS) entry which is preliminary data.</text>
</comment>
<dbReference type="Proteomes" id="UP000886595">
    <property type="component" value="Unassembled WGS sequence"/>
</dbReference>
<evidence type="ECO:0000313" key="1">
    <source>
        <dbReference type="EMBL" id="KAG2243137.1"/>
    </source>
</evidence>
<dbReference type="OrthoDB" id="1712206at2759"/>
<name>A0A8X7TIK9_BRACI</name>